<dbReference type="Proteomes" id="UP000622017">
    <property type="component" value="Unassembled WGS sequence"/>
</dbReference>
<reference evidence="1 2" key="1">
    <citation type="submission" date="2020-08" db="EMBL/GenBank/DDBJ databases">
        <title>Hymenobacter sp.</title>
        <authorList>
            <person name="Kim M.K."/>
        </authorList>
    </citation>
    <scope>NUCLEOTIDE SEQUENCE [LARGE SCALE GENOMIC DNA]</scope>
    <source>
        <strain evidence="1 2">BT507</strain>
    </source>
</reference>
<evidence type="ECO:0000313" key="2">
    <source>
        <dbReference type="Proteomes" id="UP000622017"/>
    </source>
</evidence>
<proteinExistence type="predicted"/>
<protein>
    <recommendedName>
        <fullName evidence="3">STAS/SEC14 domain-containing protein</fullName>
    </recommendedName>
</protein>
<gene>
    <name evidence="1" type="ORF">H8B15_19180</name>
</gene>
<organism evidence="1 2">
    <name type="scientific">Hymenobacter citatus</name>
    <dbReference type="NCBI Taxonomy" id="2763506"/>
    <lineage>
        <taxon>Bacteria</taxon>
        <taxon>Pseudomonadati</taxon>
        <taxon>Bacteroidota</taxon>
        <taxon>Cytophagia</taxon>
        <taxon>Cytophagales</taxon>
        <taxon>Hymenobacteraceae</taxon>
        <taxon>Hymenobacter</taxon>
    </lineage>
</organism>
<comment type="caution">
    <text evidence="1">The sequence shown here is derived from an EMBL/GenBank/DDBJ whole genome shotgun (WGS) entry which is preliminary data.</text>
</comment>
<name>A0ABR7MPN9_9BACT</name>
<accession>A0ABR7MPN9</accession>
<keyword evidence="2" id="KW-1185">Reference proteome</keyword>
<evidence type="ECO:0000313" key="1">
    <source>
        <dbReference type="EMBL" id="MBC6613054.1"/>
    </source>
</evidence>
<sequence length="140" mass="15830">MNTLIQARETQFYQNEAGRLLYNTIGYVHLAWSAERITQAALETFYEQVLLLLLRTGSTKVLSEHGDRRPLTAEAQQWIATNWVPRAIAEVNFTYCAIVEGADPIHRLSTQSVISISPAQLTYKRFSLMAEADAWLQSLG</sequence>
<dbReference type="RefSeq" id="WP_187321270.1">
    <property type="nucleotide sequence ID" value="NZ_JACSCY010000021.1"/>
</dbReference>
<dbReference type="EMBL" id="JACSCY010000021">
    <property type="protein sequence ID" value="MBC6613054.1"/>
    <property type="molecule type" value="Genomic_DNA"/>
</dbReference>
<evidence type="ECO:0008006" key="3">
    <source>
        <dbReference type="Google" id="ProtNLM"/>
    </source>
</evidence>